<proteinExistence type="predicted"/>
<dbReference type="Proteomes" id="UP000565745">
    <property type="component" value="Unassembled WGS sequence"/>
</dbReference>
<sequence>MIDALLRTQVVVGHLPGNLYRSTNRSNRRHLPKHPIQPFAKDGTYPINWYAVGPADLRLGERYYGRDVD</sequence>
<accession>A0A7W6M544</accession>
<evidence type="ECO:0000313" key="2">
    <source>
        <dbReference type="Proteomes" id="UP000565745"/>
    </source>
</evidence>
<keyword evidence="2" id="KW-1185">Reference proteome</keyword>
<protein>
    <submittedName>
        <fullName evidence="1">Uncharacterized protein</fullName>
    </submittedName>
</protein>
<organism evidence="1 2">
    <name type="scientific">Sulfitobacter noctilucicola</name>
    <dbReference type="NCBI Taxonomy" id="1342301"/>
    <lineage>
        <taxon>Bacteria</taxon>
        <taxon>Pseudomonadati</taxon>
        <taxon>Pseudomonadota</taxon>
        <taxon>Alphaproteobacteria</taxon>
        <taxon>Rhodobacterales</taxon>
        <taxon>Roseobacteraceae</taxon>
        <taxon>Sulfitobacter</taxon>
    </lineage>
</organism>
<name>A0A7W6M544_9RHOB</name>
<reference evidence="1 2" key="1">
    <citation type="submission" date="2020-08" db="EMBL/GenBank/DDBJ databases">
        <title>Genomic Encyclopedia of Type Strains, Phase IV (KMG-IV): sequencing the most valuable type-strain genomes for metagenomic binning, comparative biology and taxonomic classification.</title>
        <authorList>
            <person name="Goeker M."/>
        </authorList>
    </citation>
    <scope>NUCLEOTIDE SEQUENCE [LARGE SCALE GENOMIC DNA]</scope>
    <source>
        <strain evidence="1 2">DSM 101015</strain>
    </source>
</reference>
<comment type="caution">
    <text evidence="1">The sequence shown here is derived from an EMBL/GenBank/DDBJ whole genome shotgun (WGS) entry which is preliminary data.</text>
</comment>
<dbReference type="EMBL" id="JACIFU010000001">
    <property type="protein sequence ID" value="MBB4172589.1"/>
    <property type="molecule type" value="Genomic_DNA"/>
</dbReference>
<gene>
    <name evidence="1" type="ORF">GGR93_000350</name>
</gene>
<dbReference type="AlphaFoldDB" id="A0A7W6M544"/>
<evidence type="ECO:0000313" key="1">
    <source>
        <dbReference type="EMBL" id="MBB4172589.1"/>
    </source>
</evidence>